<sequence>MRTRVGLEKGGKTEREGRDWLWRFEGWLWRKGGREWRKEEREEGCG</sequence>
<evidence type="ECO:0000313" key="2">
    <source>
        <dbReference type="Proteomes" id="UP000634136"/>
    </source>
</evidence>
<accession>A0A834WVA6</accession>
<name>A0A834WVA6_9FABA</name>
<dbReference type="EMBL" id="JAAIUW010000005">
    <property type="protein sequence ID" value="KAF7832693.1"/>
    <property type="molecule type" value="Genomic_DNA"/>
</dbReference>
<evidence type="ECO:0000313" key="1">
    <source>
        <dbReference type="EMBL" id="KAF7832693.1"/>
    </source>
</evidence>
<organism evidence="1 2">
    <name type="scientific">Senna tora</name>
    <dbReference type="NCBI Taxonomy" id="362788"/>
    <lineage>
        <taxon>Eukaryota</taxon>
        <taxon>Viridiplantae</taxon>
        <taxon>Streptophyta</taxon>
        <taxon>Embryophyta</taxon>
        <taxon>Tracheophyta</taxon>
        <taxon>Spermatophyta</taxon>
        <taxon>Magnoliopsida</taxon>
        <taxon>eudicotyledons</taxon>
        <taxon>Gunneridae</taxon>
        <taxon>Pentapetalae</taxon>
        <taxon>rosids</taxon>
        <taxon>fabids</taxon>
        <taxon>Fabales</taxon>
        <taxon>Fabaceae</taxon>
        <taxon>Caesalpinioideae</taxon>
        <taxon>Cassia clade</taxon>
        <taxon>Senna</taxon>
    </lineage>
</organism>
<comment type="caution">
    <text evidence="1">The sequence shown here is derived from an EMBL/GenBank/DDBJ whole genome shotgun (WGS) entry which is preliminary data.</text>
</comment>
<keyword evidence="2" id="KW-1185">Reference proteome</keyword>
<reference evidence="1" key="1">
    <citation type="submission" date="2020-09" db="EMBL/GenBank/DDBJ databases">
        <title>Genome-Enabled Discovery of Anthraquinone Biosynthesis in Senna tora.</title>
        <authorList>
            <person name="Kang S.-H."/>
            <person name="Pandey R.P."/>
            <person name="Lee C.-M."/>
            <person name="Sim J.-S."/>
            <person name="Jeong J.-T."/>
            <person name="Choi B.-S."/>
            <person name="Jung M."/>
            <person name="Ginzburg D."/>
            <person name="Zhao K."/>
            <person name="Won S.Y."/>
            <person name="Oh T.-J."/>
            <person name="Yu Y."/>
            <person name="Kim N.-H."/>
            <person name="Lee O.R."/>
            <person name="Lee T.-H."/>
            <person name="Bashyal P."/>
            <person name="Kim T.-S."/>
            <person name="Lee W.-H."/>
            <person name="Kawkins C."/>
            <person name="Kim C.-K."/>
            <person name="Kim J.S."/>
            <person name="Ahn B.O."/>
            <person name="Rhee S.Y."/>
            <person name="Sohng J.K."/>
        </authorList>
    </citation>
    <scope>NUCLEOTIDE SEQUENCE</scope>
    <source>
        <tissue evidence="1">Leaf</tissue>
    </source>
</reference>
<proteinExistence type="predicted"/>
<dbReference type="Proteomes" id="UP000634136">
    <property type="component" value="Unassembled WGS sequence"/>
</dbReference>
<gene>
    <name evidence="1" type="ORF">G2W53_015026</name>
</gene>
<dbReference type="AlphaFoldDB" id="A0A834WVA6"/>
<protein>
    <submittedName>
        <fullName evidence="1">Uncharacterized protein</fullName>
    </submittedName>
</protein>